<feature type="non-terminal residue" evidence="2">
    <location>
        <position position="1"/>
    </location>
</feature>
<organism evidence="2 3">
    <name type="scientific">Mucuna pruriens</name>
    <name type="common">Velvet bean</name>
    <name type="synonym">Dolichos pruriens</name>
    <dbReference type="NCBI Taxonomy" id="157652"/>
    <lineage>
        <taxon>Eukaryota</taxon>
        <taxon>Viridiplantae</taxon>
        <taxon>Streptophyta</taxon>
        <taxon>Embryophyta</taxon>
        <taxon>Tracheophyta</taxon>
        <taxon>Spermatophyta</taxon>
        <taxon>Magnoliopsida</taxon>
        <taxon>eudicotyledons</taxon>
        <taxon>Gunneridae</taxon>
        <taxon>Pentapetalae</taxon>
        <taxon>rosids</taxon>
        <taxon>fabids</taxon>
        <taxon>Fabales</taxon>
        <taxon>Fabaceae</taxon>
        <taxon>Papilionoideae</taxon>
        <taxon>50 kb inversion clade</taxon>
        <taxon>NPAAA clade</taxon>
        <taxon>indigoferoid/millettioid clade</taxon>
        <taxon>Phaseoleae</taxon>
        <taxon>Mucuna</taxon>
    </lineage>
</organism>
<comment type="caution">
    <text evidence="2">The sequence shown here is derived from an EMBL/GenBank/DDBJ whole genome shotgun (WGS) entry which is preliminary data.</text>
</comment>
<proteinExistence type="predicted"/>
<keyword evidence="3" id="KW-1185">Reference proteome</keyword>
<evidence type="ECO:0000256" key="1">
    <source>
        <dbReference type="SAM" id="MobiDB-lite"/>
    </source>
</evidence>
<dbReference type="EMBL" id="QJKJ01006038">
    <property type="protein sequence ID" value="RDX88145.1"/>
    <property type="molecule type" value="Genomic_DNA"/>
</dbReference>
<gene>
    <name evidence="2" type="ORF">CR513_30297</name>
</gene>
<accession>A0A371GC77</accession>
<name>A0A371GC77_MUCPR</name>
<evidence type="ECO:0000313" key="2">
    <source>
        <dbReference type="EMBL" id="RDX88145.1"/>
    </source>
</evidence>
<protein>
    <submittedName>
        <fullName evidence="2">Uncharacterized protein</fullName>
    </submittedName>
</protein>
<evidence type="ECO:0000313" key="3">
    <source>
        <dbReference type="Proteomes" id="UP000257109"/>
    </source>
</evidence>
<feature type="compositionally biased region" description="Polar residues" evidence="1">
    <location>
        <begin position="223"/>
        <end position="238"/>
    </location>
</feature>
<dbReference type="AlphaFoldDB" id="A0A371GC77"/>
<feature type="region of interest" description="Disordered" evidence="1">
    <location>
        <begin position="223"/>
        <end position="245"/>
    </location>
</feature>
<reference evidence="2" key="1">
    <citation type="submission" date="2018-05" db="EMBL/GenBank/DDBJ databases">
        <title>Draft genome of Mucuna pruriens seed.</title>
        <authorList>
            <person name="Nnadi N.E."/>
            <person name="Vos R."/>
            <person name="Hasami M.H."/>
            <person name="Devisetty U.K."/>
            <person name="Aguiy J.C."/>
        </authorList>
    </citation>
    <scope>NUCLEOTIDE SEQUENCE [LARGE SCALE GENOMIC DNA]</scope>
    <source>
        <strain evidence="2">JCA_2017</strain>
    </source>
</reference>
<dbReference type="Proteomes" id="UP000257109">
    <property type="component" value="Unassembled WGS sequence"/>
</dbReference>
<sequence length="245" mass="28273">MSDKAIKPTRQGLLTLLPTLLKIPLQKNILQFVPSPNPLAKISNRFTPLQYHNSPFEDQYLKKDELLLVIVLEKVQAKTGTNPCFNKNPSPDHFYLNIRLIMIIWTRDPFLVYLVQTWDFIKVSKMFIDFGPVPIIFPIEINEAYNYFSEKLSSNILCSFTSYNLDTSLGIYYQYETVDIKILCCQTKVKIDEWFIAKLASATSVEEFEATLLKARSIPNSDNLDQSNAESSQSNSYLRNEDMFD</sequence>